<keyword evidence="2" id="KW-1185">Reference proteome</keyword>
<protein>
    <submittedName>
        <fullName evidence="1">Uncharacterized protein</fullName>
    </submittedName>
</protein>
<dbReference type="AlphaFoldDB" id="A0A482W0M4"/>
<proteinExistence type="predicted"/>
<evidence type="ECO:0000313" key="2">
    <source>
        <dbReference type="Proteomes" id="UP000292052"/>
    </source>
</evidence>
<organism evidence="1 2">
    <name type="scientific">Asbolus verrucosus</name>
    <name type="common">Desert ironclad beetle</name>
    <dbReference type="NCBI Taxonomy" id="1661398"/>
    <lineage>
        <taxon>Eukaryota</taxon>
        <taxon>Metazoa</taxon>
        <taxon>Ecdysozoa</taxon>
        <taxon>Arthropoda</taxon>
        <taxon>Hexapoda</taxon>
        <taxon>Insecta</taxon>
        <taxon>Pterygota</taxon>
        <taxon>Neoptera</taxon>
        <taxon>Endopterygota</taxon>
        <taxon>Coleoptera</taxon>
        <taxon>Polyphaga</taxon>
        <taxon>Cucujiformia</taxon>
        <taxon>Tenebrionidae</taxon>
        <taxon>Pimeliinae</taxon>
        <taxon>Asbolus</taxon>
    </lineage>
</organism>
<name>A0A482W0M4_ASBVE</name>
<reference evidence="1 2" key="1">
    <citation type="submission" date="2017-03" db="EMBL/GenBank/DDBJ databases">
        <title>Genome of the blue death feigning beetle - Asbolus verrucosus.</title>
        <authorList>
            <person name="Rider S.D."/>
        </authorList>
    </citation>
    <scope>NUCLEOTIDE SEQUENCE [LARGE SCALE GENOMIC DNA]</scope>
    <source>
        <strain evidence="1">Butters</strain>
        <tissue evidence="1">Head and leg muscle</tissue>
    </source>
</reference>
<dbReference type="Proteomes" id="UP000292052">
    <property type="component" value="Unassembled WGS sequence"/>
</dbReference>
<evidence type="ECO:0000313" key="1">
    <source>
        <dbReference type="EMBL" id="RZC38545.1"/>
    </source>
</evidence>
<dbReference type="EMBL" id="QDEB01042373">
    <property type="protein sequence ID" value="RZC38545.1"/>
    <property type="molecule type" value="Genomic_DNA"/>
</dbReference>
<accession>A0A482W0M4</accession>
<gene>
    <name evidence="1" type="ORF">BDFB_010412</name>
</gene>
<sequence length="28" mass="3400">MKPTVFIKNRELGDQLNEPLKLWKMLEK</sequence>
<comment type="caution">
    <text evidence="1">The sequence shown here is derived from an EMBL/GenBank/DDBJ whole genome shotgun (WGS) entry which is preliminary data.</text>
</comment>